<keyword evidence="3" id="KW-0217">Developmental protein</keyword>
<dbReference type="InterPro" id="IPR046328">
    <property type="entry name" value="ETS_fam"/>
</dbReference>
<protein>
    <submittedName>
        <fullName evidence="9">Ecdysone-induced protein 74EF isoform B</fullName>
    </submittedName>
</protein>
<organism evidence="9 10">
    <name type="scientific">Melipona quadrifasciata</name>
    <dbReference type="NCBI Taxonomy" id="166423"/>
    <lineage>
        <taxon>Eukaryota</taxon>
        <taxon>Metazoa</taxon>
        <taxon>Ecdysozoa</taxon>
        <taxon>Arthropoda</taxon>
        <taxon>Hexapoda</taxon>
        <taxon>Insecta</taxon>
        <taxon>Pterygota</taxon>
        <taxon>Neoptera</taxon>
        <taxon>Endopterygota</taxon>
        <taxon>Hymenoptera</taxon>
        <taxon>Apocrita</taxon>
        <taxon>Aculeata</taxon>
        <taxon>Apoidea</taxon>
        <taxon>Anthophila</taxon>
        <taxon>Apidae</taxon>
        <taxon>Melipona</taxon>
    </lineage>
</organism>
<feature type="compositionally biased region" description="Low complexity" evidence="7">
    <location>
        <begin position="129"/>
        <end position="143"/>
    </location>
</feature>
<evidence type="ECO:0000256" key="6">
    <source>
        <dbReference type="RuleBase" id="RU004019"/>
    </source>
</evidence>
<dbReference type="PROSITE" id="PS50061">
    <property type="entry name" value="ETS_DOMAIN_3"/>
    <property type="match status" value="1"/>
</dbReference>
<dbReference type="STRING" id="166423.A0A0M9AAN0"/>
<dbReference type="FunFam" id="1.10.10.10:FF:000411">
    <property type="entry name" value="Ecdysone-induced protein 74EF isoform A"/>
    <property type="match status" value="1"/>
</dbReference>
<feature type="domain" description="ETS" evidence="8">
    <location>
        <begin position="595"/>
        <end position="677"/>
    </location>
</feature>
<evidence type="ECO:0000256" key="2">
    <source>
        <dbReference type="ARBA" id="ARBA00005562"/>
    </source>
</evidence>
<comment type="subcellular location">
    <subcellularLocation>
        <location evidence="1 6">Nucleus</location>
    </subcellularLocation>
</comment>
<dbReference type="PROSITE" id="PS00345">
    <property type="entry name" value="ETS_DOMAIN_1"/>
    <property type="match status" value="1"/>
</dbReference>
<accession>A0A0M9AAN0</accession>
<dbReference type="GO" id="GO:0040034">
    <property type="term" value="P:regulation of development, heterochronic"/>
    <property type="evidence" value="ECO:0007669"/>
    <property type="project" value="UniProtKB-ARBA"/>
</dbReference>
<feature type="region of interest" description="Disordered" evidence="7">
    <location>
        <begin position="209"/>
        <end position="263"/>
    </location>
</feature>
<dbReference type="Proteomes" id="UP000053105">
    <property type="component" value="Unassembled WGS sequence"/>
</dbReference>
<keyword evidence="4 6" id="KW-0238">DNA-binding</keyword>
<dbReference type="AlphaFoldDB" id="A0A0M9AAN0"/>
<feature type="compositionally biased region" description="Basic residues" evidence="7">
    <location>
        <begin position="216"/>
        <end position="237"/>
    </location>
</feature>
<dbReference type="PROSITE" id="PS00346">
    <property type="entry name" value="ETS_DOMAIN_2"/>
    <property type="match status" value="1"/>
</dbReference>
<name>A0A0M9AAN0_9HYME</name>
<proteinExistence type="inferred from homology"/>
<dbReference type="GO" id="GO:0043565">
    <property type="term" value="F:sequence-specific DNA binding"/>
    <property type="evidence" value="ECO:0007669"/>
    <property type="project" value="InterPro"/>
</dbReference>
<feature type="region of interest" description="Disordered" evidence="7">
    <location>
        <begin position="111"/>
        <end position="145"/>
    </location>
</feature>
<dbReference type="EMBL" id="KQ435712">
    <property type="protein sequence ID" value="KOX79383.1"/>
    <property type="molecule type" value="Genomic_DNA"/>
</dbReference>
<evidence type="ECO:0000313" key="10">
    <source>
        <dbReference type="Proteomes" id="UP000053105"/>
    </source>
</evidence>
<sequence>MFHSNICITCSIVLRSGSDRKIPVDDLEVINAVDTREVQPHDANEKEQLGLASVKAEPGSTGTTTTTTGTRLLHGILSQHPQQHGLGVQNGYGRHLAGHAQMGQPSYTTATIATTSTPGSGSLPASPADSGVSDVESSTSSGGNEDANLLLKARLNPNSSLQPSLASHHSHLSSGASNFSFDVFIDCLTAALGRSACHSPGVYPSTAGFLPPSYHPHQHHPSQYHPHRGSSPHHQHGNHTMGPTMGPPHHHHHHQTQSLQHLHYRQPPTPLAETENENRMSLQRSGFLFSHSHSERTFANAFQVMTLKAFYQGRNIIFTNVNASTMRIIDFLSFLENDNIVRNAILLQCLKTSDKILLHCWNKIVSTRIQKAGFLVKSCNILKCNQLHFKLQAHSCELRTLSGEQKLSSDTLNSQLDLVDNSGCQDLVFADIDQHQEEKLQRRKDVSQTTIALLKGSCVSLRNASRSSEQQRKLVIVLHFYSYYSFVIDVIDPFFNGDCSHGRQFLKKMSESYSSYVNSMYASGAQFATPCTPSPPRGPGGVPTSVIQAATSSVSDDLYLLELGFPPRSKKNKLKKPRQGDGAAVKRKSREGSTTYLWEFLLKLLQDREYCPRYIKWTNRERGVFKLVDSKAVSRLWGLHKNKPDMNYETMGRALRYYYQRGILAKVDGQRLVYQFVDVPKDIIEIDCTGA</sequence>
<dbReference type="InterPro" id="IPR036388">
    <property type="entry name" value="WH-like_DNA-bd_sf"/>
</dbReference>
<dbReference type="InterPro" id="IPR000418">
    <property type="entry name" value="Ets_dom"/>
</dbReference>
<evidence type="ECO:0000256" key="4">
    <source>
        <dbReference type="ARBA" id="ARBA00023125"/>
    </source>
</evidence>
<dbReference type="OrthoDB" id="8196042at2759"/>
<dbReference type="PANTHER" id="PTHR11849">
    <property type="entry name" value="ETS"/>
    <property type="match status" value="1"/>
</dbReference>
<keyword evidence="10" id="KW-1185">Reference proteome</keyword>
<evidence type="ECO:0000259" key="8">
    <source>
        <dbReference type="PROSITE" id="PS50061"/>
    </source>
</evidence>
<evidence type="ECO:0000256" key="7">
    <source>
        <dbReference type="SAM" id="MobiDB-lite"/>
    </source>
</evidence>
<evidence type="ECO:0000256" key="3">
    <source>
        <dbReference type="ARBA" id="ARBA00022473"/>
    </source>
</evidence>
<evidence type="ECO:0000256" key="1">
    <source>
        <dbReference type="ARBA" id="ARBA00004123"/>
    </source>
</evidence>
<feature type="compositionally biased region" description="Low complexity" evidence="7">
    <location>
        <begin position="111"/>
        <end position="122"/>
    </location>
</feature>
<reference evidence="9 10" key="1">
    <citation type="submission" date="2015-07" db="EMBL/GenBank/DDBJ databases">
        <title>The genome of Melipona quadrifasciata.</title>
        <authorList>
            <person name="Pan H."/>
            <person name="Kapheim K."/>
        </authorList>
    </citation>
    <scope>NUCLEOTIDE SEQUENCE [LARGE SCALE GENOMIC DNA]</scope>
    <source>
        <strain evidence="9">0111107301</strain>
        <tissue evidence="9">Whole body</tissue>
    </source>
</reference>
<dbReference type="GO" id="GO:0005634">
    <property type="term" value="C:nucleus"/>
    <property type="evidence" value="ECO:0007669"/>
    <property type="project" value="UniProtKB-SubCell"/>
</dbReference>
<evidence type="ECO:0000256" key="5">
    <source>
        <dbReference type="ARBA" id="ARBA00023242"/>
    </source>
</evidence>
<dbReference type="GO" id="GO:0001228">
    <property type="term" value="F:DNA-binding transcription activator activity, RNA polymerase II-specific"/>
    <property type="evidence" value="ECO:0007669"/>
    <property type="project" value="UniProtKB-ARBA"/>
</dbReference>
<gene>
    <name evidence="9" type="ORF">WN51_09221</name>
</gene>
<evidence type="ECO:0000313" key="9">
    <source>
        <dbReference type="EMBL" id="KOX79383.1"/>
    </source>
</evidence>
<dbReference type="PANTHER" id="PTHR11849:SF191">
    <property type="entry name" value="ECDYSONE-INDUCED PROTEIN 74EF ISOFORM B"/>
    <property type="match status" value="1"/>
</dbReference>
<comment type="similarity">
    <text evidence="2 6">Belongs to the ETS family.</text>
</comment>
<dbReference type="GO" id="GO:0030154">
    <property type="term" value="P:cell differentiation"/>
    <property type="evidence" value="ECO:0007669"/>
    <property type="project" value="TreeGrafter"/>
</dbReference>
<dbReference type="PRINTS" id="PR00454">
    <property type="entry name" value="ETSDOMAIN"/>
</dbReference>
<dbReference type="InterPro" id="IPR036390">
    <property type="entry name" value="WH_DNA-bd_sf"/>
</dbReference>
<dbReference type="GO" id="GO:0006914">
    <property type="term" value="P:autophagy"/>
    <property type="evidence" value="ECO:0007669"/>
    <property type="project" value="UniProtKB-ARBA"/>
</dbReference>
<keyword evidence="5 6" id="KW-0539">Nucleus</keyword>
<dbReference type="SUPFAM" id="SSF46785">
    <property type="entry name" value="Winged helix' DNA-binding domain"/>
    <property type="match status" value="1"/>
</dbReference>
<dbReference type="Pfam" id="PF00178">
    <property type="entry name" value="Ets"/>
    <property type="match status" value="1"/>
</dbReference>
<dbReference type="SMART" id="SM00413">
    <property type="entry name" value="ETS"/>
    <property type="match status" value="1"/>
</dbReference>
<dbReference type="Gene3D" id="1.10.10.10">
    <property type="entry name" value="Winged helix-like DNA-binding domain superfamily/Winged helix DNA-binding domain"/>
    <property type="match status" value="1"/>
</dbReference>